<proteinExistence type="predicted"/>
<protein>
    <recommendedName>
        <fullName evidence="2">histidine kinase</fullName>
        <ecNumber evidence="2">2.7.13.3</ecNumber>
    </recommendedName>
</protein>
<dbReference type="SMART" id="SM00086">
    <property type="entry name" value="PAC"/>
    <property type="match status" value="1"/>
</dbReference>
<evidence type="ECO:0000256" key="2">
    <source>
        <dbReference type="ARBA" id="ARBA00012438"/>
    </source>
</evidence>
<dbReference type="InterPro" id="IPR000700">
    <property type="entry name" value="PAS-assoc_C"/>
</dbReference>
<gene>
    <name evidence="4" type="ORF">HC176_18630</name>
</gene>
<accession>A0ABX1DGT4</accession>
<dbReference type="CDD" id="cd00130">
    <property type="entry name" value="PAS"/>
    <property type="match status" value="1"/>
</dbReference>
<dbReference type="PROSITE" id="PS50113">
    <property type="entry name" value="PAC"/>
    <property type="match status" value="1"/>
</dbReference>
<feature type="non-terminal residue" evidence="4">
    <location>
        <position position="105"/>
    </location>
</feature>
<feature type="non-terminal residue" evidence="4">
    <location>
        <position position="1"/>
    </location>
</feature>
<dbReference type="InterPro" id="IPR013655">
    <property type="entry name" value="PAS_fold_3"/>
</dbReference>
<comment type="caution">
    <text evidence="4">The sequence shown here is derived from an EMBL/GenBank/DDBJ whole genome shotgun (WGS) entry which is preliminary data.</text>
</comment>
<dbReference type="EMBL" id="JAAVJS010000701">
    <property type="protein sequence ID" value="NJX17490.1"/>
    <property type="molecule type" value="Genomic_DNA"/>
</dbReference>
<dbReference type="Gene3D" id="3.30.450.20">
    <property type="entry name" value="PAS domain"/>
    <property type="match status" value="1"/>
</dbReference>
<evidence type="ECO:0000313" key="4">
    <source>
        <dbReference type="EMBL" id="NJX17490.1"/>
    </source>
</evidence>
<feature type="domain" description="PAC" evidence="3">
    <location>
        <begin position="29"/>
        <end position="81"/>
    </location>
</feature>
<sequence length="105" mass="12457">APWTGFIHEEDRMEFLKNWQRSLQTGVPFETEVRLRNKAGKYLWHLNRVDAVRDEQGEVKMWIGTSTEIQRLKEEEKRKGDFLKMVSHELKTPVTSIKGYVQLLL</sequence>
<name>A0ABX1DGT4_9FLAO</name>
<dbReference type="InterPro" id="IPR001610">
    <property type="entry name" value="PAC"/>
</dbReference>
<dbReference type="SUPFAM" id="SSF47384">
    <property type="entry name" value="Homodimeric domain of signal transducing histidine kinase"/>
    <property type="match status" value="1"/>
</dbReference>
<dbReference type="RefSeq" id="WP_167920463.1">
    <property type="nucleotide sequence ID" value="NZ_JAAVJS010000701.1"/>
</dbReference>
<dbReference type="CDD" id="cd00082">
    <property type="entry name" value="HisKA"/>
    <property type="match status" value="1"/>
</dbReference>
<dbReference type="SUPFAM" id="SSF55785">
    <property type="entry name" value="PYP-like sensor domain (PAS domain)"/>
    <property type="match status" value="1"/>
</dbReference>
<dbReference type="Gene3D" id="1.10.287.130">
    <property type="match status" value="1"/>
</dbReference>
<dbReference type="EC" id="2.7.13.3" evidence="2"/>
<evidence type="ECO:0000259" key="3">
    <source>
        <dbReference type="PROSITE" id="PS50113"/>
    </source>
</evidence>
<evidence type="ECO:0000256" key="1">
    <source>
        <dbReference type="ARBA" id="ARBA00000085"/>
    </source>
</evidence>
<dbReference type="InterPro" id="IPR000014">
    <property type="entry name" value="PAS"/>
</dbReference>
<keyword evidence="5" id="KW-1185">Reference proteome</keyword>
<dbReference type="Pfam" id="PF08447">
    <property type="entry name" value="PAS_3"/>
    <property type="match status" value="1"/>
</dbReference>
<organism evidence="4 5">
    <name type="scientific">Tamlana crocina</name>
    <dbReference type="NCBI Taxonomy" id="393006"/>
    <lineage>
        <taxon>Bacteria</taxon>
        <taxon>Pseudomonadati</taxon>
        <taxon>Bacteroidota</taxon>
        <taxon>Flavobacteriia</taxon>
        <taxon>Flavobacteriales</taxon>
        <taxon>Flavobacteriaceae</taxon>
        <taxon>Tamlana</taxon>
    </lineage>
</organism>
<dbReference type="InterPro" id="IPR036097">
    <property type="entry name" value="HisK_dim/P_sf"/>
</dbReference>
<reference evidence="4 5" key="1">
    <citation type="submission" date="2020-03" db="EMBL/GenBank/DDBJ databases">
        <title>Tamlana sp. nov, isolated from XXX.</title>
        <authorList>
            <person name="Cao W.R."/>
        </authorList>
    </citation>
    <scope>NUCLEOTIDE SEQUENCE [LARGE SCALE GENOMIC DNA]</scope>
    <source>
        <strain evidence="4 5">HST1-43</strain>
    </source>
</reference>
<dbReference type="Pfam" id="PF00512">
    <property type="entry name" value="HisKA"/>
    <property type="match status" value="1"/>
</dbReference>
<comment type="catalytic activity">
    <reaction evidence="1">
        <text>ATP + protein L-histidine = ADP + protein N-phospho-L-histidine.</text>
        <dbReference type="EC" id="2.7.13.3"/>
    </reaction>
</comment>
<dbReference type="Proteomes" id="UP000760545">
    <property type="component" value="Unassembled WGS sequence"/>
</dbReference>
<dbReference type="InterPro" id="IPR003661">
    <property type="entry name" value="HisK_dim/P_dom"/>
</dbReference>
<dbReference type="InterPro" id="IPR035965">
    <property type="entry name" value="PAS-like_dom_sf"/>
</dbReference>
<dbReference type="NCBIfam" id="TIGR00229">
    <property type="entry name" value="sensory_box"/>
    <property type="match status" value="1"/>
</dbReference>
<evidence type="ECO:0000313" key="5">
    <source>
        <dbReference type="Proteomes" id="UP000760545"/>
    </source>
</evidence>